<name>A0A514CNH3_9BACT</name>
<keyword evidence="2" id="KW-0732">Signal</keyword>
<evidence type="ECO:0000256" key="1">
    <source>
        <dbReference type="SAM" id="MobiDB-lite"/>
    </source>
</evidence>
<evidence type="ECO:0000313" key="3">
    <source>
        <dbReference type="EMBL" id="QDH81264.1"/>
    </source>
</evidence>
<reference evidence="3 4" key="1">
    <citation type="submission" date="2019-06" db="EMBL/GenBank/DDBJ databases">
        <title>Echinicola alkalisoli sp. nov. isolated from saline soil.</title>
        <authorList>
            <person name="Sun J.-Q."/>
            <person name="Xu L."/>
        </authorList>
    </citation>
    <scope>NUCLEOTIDE SEQUENCE [LARGE SCALE GENOMIC DNA]</scope>
    <source>
        <strain evidence="3 4">LN3S3</strain>
    </source>
</reference>
<dbReference type="RefSeq" id="WP_141616479.1">
    <property type="nucleotide sequence ID" value="NZ_CP041253.1"/>
</dbReference>
<sequence>MKKFDNLLLVGCVLMASLLSSCGGSGNNEEETAKEEAAQAMEMKEEERPSPLQKAEGKVGEKTLAVQYGAPSVNGRQIWGNLESYGEVWRTGANEATFVEISDDVTVEGKPLPAGKYSIFTVPMKEGDWTVIFNSEWDLEHGHYQYKEEHDVLRVQVTPEWLDENQEQLEITVEDPGMVIRWEKLRLPIAIQ</sequence>
<dbReference type="EMBL" id="CP041253">
    <property type="protein sequence ID" value="QDH81264.1"/>
    <property type="molecule type" value="Genomic_DNA"/>
</dbReference>
<feature type="signal peptide" evidence="2">
    <location>
        <begin position="1"/>
        <end position="22"/>
    </location>
</feature>
<feature type="chain" id="PRO_5021878215" evidence="2">
    <location>
        <begin position="23"/>
        <end position="192"/>
    </location>
</feature>
<proteinExistence type="predicted"/>
<organism evidence="3 4">
    <name type="scientific">Echinicola soli</name>
    <dbReference type="NCBI Taxonomy" id="2591634"/>
    <lineage>
        <taxon>Bacteria</taxon>
        <taxon>Pseudomonadati</taxon>
        <taxon>Bacteroidota</taxon>
        <taxon>Cytophagia</taxon>
        <taxon>Cytophagales</taxon>
        <taxon>Cyclobacteriaceae</taxon>
        <taxon>Echinicola</taxon>
    </lineage>
</organism>
<protein>
    <submittedName>
        <fullName evidence="3">DUF2911 domain-containing protein</fullName>
    </submittedName>
</protein>
<dbReference type="InterPro" id="IPR021314">
    <property type="entry name" value="DUF2911"/>
</dbReference>
<accession>A0A514CNH3</accession>
<dbReference type="AlphaFoldDB" id="A0A514CNH3"/>
<dbReference type="Proteomes" id="UP000316614">
    <property type="component" value="Chromosome"/>
</dbReference>
<dbReference type="KEGG" id="echi:FKX85_20405"/>
<gene>
    <name evidence="3" type="ORF">FKX85_20405</name>
</gene>
<dbReference type="PROSITE" id="PS51257">
    <property type="entry name" value="PROKAR_LIPOPROTEIN"/>
    <property type="match status" value="1"/>
</dbReference>
<dbReference type="Pfam" id="PF11138">
    <property type="entry name" value="DUF2911"/>
    <property type="match status" value="1"/>
</dbReference>
<evidence type="ECO:0000313" key="4">
    <source>
        <dbReference type="Proteomes" id="UP000316614"/>
    </source>
</evidence>
<dbReference type="OrthoDB" id="978542at2"/>
<evidence type="ECO:0000256" key="2">
    <source>
        <dbReference type="SAM" id="SignalP"/>
    </source>
</evidence>
<keyword evidence="4" id="KW-1185">Reference proteome</keyword>
<feature type="region of interest" description="Disordered" evidence="1">
    <location>
        <begin position="38"/>
        <end position="58"/>
    </location>
</feature>